<gene>
    <name evidence="2" type="ORF">ACFO4L_01885</name>
</gene>
<comment type="caution">
    <text evidence="2">The sequence shown here is derived from an EMBL/GenBank/DDBJ whole genome shotgun (WGS) entry which is preliminary data.</text>
</comment>
<dbReference type="Gene3D" id="2.60.300.12">
    <property type="entry name" value="HesB-like domain"/>
    <property type="match status" value="1"/>
</dbReference>
<organism evidence="2 3">
    <name type="scientific">Bacillus daqingensis</name>
    <dbReference type="NCBI Taxonomy" id="872396"/>
    <lineage>
        <taxon>Bacteria</taxon>
        <taxon>Bacillati</taxon>
        <taxon>Bacillota</taxon>
        <taxon>Bacilli</taxon>
        <taxon>Bacillales</taxon>
        <taxon>Bacillaceae</taxon>
        <taxon>Bacillus</taxon>
    </lineage>
</organism>
<accession>A0ABV9NTT7</accession>
<dbReference type="EMBL" id="JBHSGK010000003">
    <property type="protein sequence ID" value="MFC4735324.1"/>
    <property type="molecule type" value="Genomic_DNA"/>
</dbReference>
<proteinExistence type="predicted"/>
<evidence type="ECO:0000313" key="3">
    <source>
        <dbReference type="Proteomes" id="UP001595896"/>
    </source>
</evidence>
<sequence>MNMYISNEAAAYMKEDLQAESGESVRFFVRYGGCGNIQTGFSLGVAKEDPVEPATFIESAGVRFYVEEQDNWYFDGLPFYIEWSRSRQEITFRHGETV</sequence>
<evidence type="ECO:0000259" key="1">
    <source>
        <dbReference type="Pfam" id="PF01521"/>
    </source>
</evidence>
<dbReference type="RefSeq" id="WP_377907951.1">
    <property type="nucleotide sequence ID" value="NZ_JBHSGK010000003.1"/>
</dbReference>
<name>A0ABV9NTT7_9BACI</name>
<protein>
    <submittedName>
        <fullName evidence="2">HesB/YadR/YfhF family protein</fullName>
    </submittedName>
</protein>
<feature type="domain" description="Core" evidence="1">
    <location>
        <begin position="1"/>
        <end position="77"/>
    </location>
</feature>
<dbReference type="Proteomes" id="UP001595896">
    <property type="component" value="Unassembled WGS sequence"/>
</dbReference>
<evidence type="ECO:0000313" key="2">
    <source>
        <dbReference type="EMBL" id="MFC4735324.1"/>
    </source>
</evidence>
<dbReference type="InterPro" id="IPR035903">
    <property type="entry name" value="HesB-like_dom_sf"/>
</dbReference>
<keyword evidence="3" id="KW-1185">Reference proteome</keyword>
<dbReference type="InterPro" id="IPR000361">
    <property type="entry name" value="ATAP_core_dom"/>
</dbReference>
<dbReference type="Pfam" id="PF01521">
    <property type="entry name" value="Fe-S_biosyn"/>
    <property type="match status" value="1"/>
</dbReference>
<dbReference type="SUPFAM" id="SSF89360">
    <property type="entry name" value="HesB-like domain"/>
    <property type="match status" value="1"/>
</dbReference>
<reference evidence="3" key="1">
    <citation type="journal article" date="2019" name="Int. J. Syst. Evol. Microbiol.">
        <title>The Global Catalogue of Microorganisms (GCM) 10K type strain sequencing project: providing services to taxonomists for standard genome sequencing and annotation.</title>
        <authorList>
            <consortium name="The Broad Institute Genomics Platform"/>
            <consortium name="The Broad Institute Genome Sequencing Center for Infectious Disease"/>
            <person name="Wu L."/>
            <person name="Ma J."/>
        </authorList>
    </citation>
    <scope>NUCLEOTIDE SEQUENCE [LARGE SCALE GENOMIC DNA]</scope>
    <source>
        <strain evidence="3">JCM 12165</strain>
    </source>
</reference>